<keyword evidence="1" id="KW-0812">Transmembrane</keyword>
<dbReference type="Pfam" id="PF01590">
    <property type="entry name" value="GAF"/>
    <property type="match status" value="1"/>
</dbReference>
<dbReference type="Proteomes" id="UP000290244">
    <property type="component" value="Chromosome"/>
</dbReference>
<dbReference type="KEGG" id="lsd:EMK97_07640"/>
<dbReference type="RefSeq" id="WP_130600920.1">
    <property type="nucleotide sequence ID" value="NZ_CP034759.1"/>
</dbReference>
<keyword evidence="4" id="KW-1185">Reference proteome</keyword>
<evidence type="ECO:0000256" key="1">
    <source>
        <dbReference type="SAM" id="Phobius"/>
    </source>
</evidence>
<dbReference type="InterPro" id="IPR003018">
    <property type="entry name" value="GAF"/>
</dbReference>
<dbReference type="Gene3D" id="3.30.450.40">
    <property type="match status" value="1"/>
</dbReference>
<dbReference type="EMBL" id="CP034759">
    <property type="protein sequence ID" value="QBG35593.1"/>
    <property type="molecule type" value="Genomic_DNA"/>
</dbReference>
<name>A0A4P6P2W3_9GAMM</name>
<protein>
    <submittedName>
        <fullName evidence="3">GAF domain-containing protein</fullName>
    </submittedName>
</protein>
<keyword evidence="1" id="KW-0472">Membrane</keyword>
<dbReference type="SUPFAM" id="SSF55781">
    <property type="entry name" value="GAF domain-like"/>
    <property type="match status" value="1"/>
</dbReference>
<evidence type="ECO:0000259" key="2">
    <source>
        <dbReference type="Pfam" id="PF01590"/>
    </source>
</evidence>
<sequence length="349" mass="39976">MEEKYQDKLKSFMAKAKFNNKYSDKIVGRTLLFSNIWATLLAPILIGIGISHIYNLPENVLPNALFWILLTVFLLIHLATAYLVHQNNSKYSLYSQAVELEESHSNELTNTRDELAKYIHAFKKVAHLHSNQMSTLYLTACITDEGVGEINQVEDGTLTIKEFMDKAKEPIRAIIRTLCLEREALFGYRSQSLYNIALYMYNHEEDHLFMIERDCDSRLPQRNRDWKPGHGHVGLAFLHKQTKISGDITKSDELATNNTTESDKNNYKSFISLPILSCEDDGDVNNEIKPLGVLVLTSADESQFEQDRDLQFLTTISKFLAIYLASIESHYSHNNFKANDEIQEGVKDE</sequence>
<reference evidence="3 4" key="1">
    <citation type="submission" date="2018-12" db="EMBL/GenBank/DDBJ databases">
        <title>Complete genome of Litorilituus sediminis.</title>
        <authorList>
            <person name="Liu A."/>
            <person name="Rong J."/>
        </authorList>
    </citation>
    <scope>NUCLEOTIDE SEQUENCE [LARGE SCALE GENOMIC DNA]</scope>
    <source>
        <strain evidence="3 4">JCM 17549</strain>
    </source>
</reference>
<dbReference type="AlphaFoldDB" id="A0A4P6P2W3"/>
<organism evidence="3 4">
    <name type="scientific">Litorilituus sediminis</name>
    <dbReference type="NCBI Taxonomy" id="718192"/>
    <lineage>
        <taxon>Bacteria</taxon>
        <taxon>Pseudomonadati</taxon>
        <taxon>Pseudomonadota</taxon>
        <taxon>Gammaproteobacteria</taxon>
        <taxon>Alteromonadales</taxon>
        <taxon>Colwelliaceae</taxon>
        <taxon>Litorilituus</taxon>
    </lineage>
</organism>
<feature type="domain" description="GAF" evidence="2">
    <location>
        <begin position="198"/>
        <end position="323"/>
    </location>
</feature>
<proteinExistence type="predicted"/>
<dbReference type="OrthoDB" id="7032749at2"/>
<dbReference type="InterPro" id="IPR029016">
    <property type="entry name" value="GAF-like_dom_sf"/>
</dbReference>
<evidence type="ECO:0000313" key="4">
    <source>
        <dbReference type="Proteomes" id="UP000290244"/>
    </source>
</evidence>
<gene>
    <name evidence="3" type="ORF">EMK97_07640</name>
</gene>
<feature type="transmembrane region" description="Helical" evidence="1">
    <location>
        <begin position="31"/>
        <end position="53"/>
    </location>
</feature>
<accession>A0A4P6P2W3</accession>
<keyword evidence="1" id="KW-1133">Transmembrane helix</keyword>
<feature type="transmembrane region" description="Helical" evidence="1">
    <location>
        <begin position="65"/>
        <end position="84"/>
    </location>
</feature>
<evidence type="ECO:0000313" key="3">
    <source>
        <dbReference type="EMBL" id="QBG35593.1"/>
    </source>
</evidence>